<name>B6IE31_CAEBR</name>
<evidence type="ECO:0000313" key="3">
    <source>
        <dbReference type="Proteomes" id="UP000008549"/>
    </source>
</evidence>
<reference evidence="2 3" key="2">
    <citation type="journal article" date="2011" name="PLoS Genet.">
        <title>Caenorhabditis briggsae recombinant inbred line genotypes reveal inter-strain incompatibility and the evolution of recombination.</title>
        <authorList>
            <person name="Ross J.A."/>
            <person name="Koboldt D.C."/>
            <person name="Staisch J.E."/>
            <person name="Chamberlin H.M."/>
            <person name="Gupta B.P."/>
            <person name="Miller R.D."/>
            <person name="Baird S.E."/>
            <person name="Haag E.S."/>
        </authorList>
    </citation>
    <scope>NUCLEOTIDE SEQUENCE [LARGE SCALE GENOMIC DNA]</scope>
    <source>
        <strain evidence="2 3">AF16</strain>
    </source>
</reference>
<dbReference type="GeneID" id="68918141"/>
<dbReference type="CTD" id="68918141"/>
<evidence type="ECO:0000256" key="1">
    <source>
        <dbReference type="SAM" id="Phobius"/>
    </source>
</evidence>
<keyword evidence="1" id="KW-0472">Membrane</keyword>
<proteinExistence type="predicted"/>
<feature type="transmembrane region" description="Helical" evidence="1">
    <location>
        <begin position="92"/>
        <end position="114"/>
    </location>
</feature>
<dbReference type="InterPro" id="IPR019427">
    <property type="entry name" value="7TM_GPCR_serpentine_rcpt_Srw"/>
</dbReference>
<feature type="transmembrane region" description="Helical" evidence="1">
    <location>
        <begin position="44"/>
        <end position="63"/>
    </location>
</feature>
<protein>
    <submittedName>
        <fullName evidence="2">Protein CBG26668</fullName>
    </submittedName>
</protein>
<reference evidence="2 3" key="1">
    <citation type="journal article" date="2003" name="PLoS Biol.">
        <title>The genome sequence of Caenorhabditis briggsae: a platform for comparative genomics.</title>
        <authorList>
            <person name="Stein L.D."/>
            <person name="Bao Z."/>
            <person name="Blasiar D."/>
            <person name="Blumenthal T."/>
            <person name="Brent M.R."/>
            <person name="Chen N."/>
            <person name="Chinwalla A."/>
            <person name="Clarke L."/>
            <person name="Clee C."/>
            <person name="Coghlan A."/>
            <person name="Coulson A."/>
            <person name="D'Eustachio P."/>
            <person name="Fitch D.H."/>
            <person name="Fulton L.A."/>
            <person name="Fulton R.E."/>
            <person name="Griffiths-Jones S."/>
            <person name="Harris T.W."/>
            <person name="Hillier L.W."/>
            <person name="Kamath R."/>
            <person name="Kuwabara P.E."/>
            <person name="Mardis E.R."/>
            <person name="Marra M.A."/>
            <person name="Miner T.L."/>
            <person name="Minx P."/>
            <person name="Mullikin J.C."/>
            <person name="Plumb R.W."/>
            <person name="Rogers J."/>
            <person name="Schein J.E."/>
            <person name="Sohrmann M."/>
            <person name="Spieth J."/>
            <person name="Stajich J.E."/>
            <person name="Wei C."/>
            <person name="Willey D."/>
            <person name="Wilson R.K."/>
            <person name="Durbin R."/>
            <person name="Waterston R.H."/>
        </authorList>
    </citation>
    <scope>NUCLEOTIDE SEQUENCE [LARGE SCALE GENOMIC DNA]</scope>
    <source>
        <strain evidence="2 3">AF16</strain>
    </source>
</reference>
<feature type="transmembrane region" description="Helical" evidence="1">
    <location>
        <begin position="222"/>
        <end position="241"/>
    </location>
</feature>
<feature type="transmembrane region" description="Helical" evidence="1">
    <location>
        <begin position="191"/>
        <end position="210"/>
    </location>
</feature>
<organism evidence="2 3">
    <name type="scientific">Caenorhabditis briggsae</name>
    <dbReference type="NCBI Taxonomy" id="6238"/>
    <lineage>
        <taxon>Eukaryota</taxon>
        <taxon>Metazoa</taxon>
        <taxon>Ecdysozoa</taxon>
        <taxon>Nematoda</taxon>
        <taxon>Chromadorea</taxon>
        <taxon>Rhabditida</taxon>
        <taxon>Rhabditina</taxon>
        <taxon>Rhabditomorpha</taxon>
        <taxon>Rhabditoidea</taxon>
        <taxon>Rhabditidae</taxon>
        <taxon>Peloderinae</taxon>
        <taxon>Caenorhabditis</taxon>
    </lineage>
</organism>
<dbReference type="OMA" id="EISIMIV"/>
<sequence length="292" mass="34527">MELGVWDYAYLVKYLNLIFACLAFVTNLIHLFFLTRNWRNCPDFVFFAIICISDIVYPFLLLIEKCMQIIKYIDHKDCIGYINLIDIALKNLILLFELFCNQISNWILFLLAFLSLWNSKNRCLNFQKSLKYSIYCSIFFFLHVFSVFLFTFFIFLELPYSKCNSDGLYQQFLAENPENFWVICTKTVSRVFSVFEIIRFLSFCVFPILLIKKKFGLIAKLVIFNLILEISIMIVKLNFFVSENGIVTQSSSVLPVEMMQFFQMIGSNFRPLIVLLYSPDYQKVVKQFFIIS</sequence>
<dbReference type="KEGG" id="cbr:CBG_26668"/>
<dbReference type="WormBase" id="CBG26668">
    <property type="protein sequence ID" value="CBP34352"/>
    <property type="gene ID" value="WBGene00088082"/>
</dbReference>
<dbReference type="EMBL" id="HE601506">
    <property type="protein sequence ID" value="CAS01095.1"/>
    <property type="molecule type" value="Genomic_DNA"/>
</dbReference>
<dbReference type="InParanoid" id="B6IE31"/>
<dbReference type="AlphaFoldDB" id="B6IE31"/>
<dbReference type="Proteomes" id="UP000008549">
    <property type="component" value="Unassembled WGS sequence"/>
</dbReference>
<keyword evidence="1" id="KW-0812">Transmembrane</keyword>
<gene>
    <name evidence="2 4" type="ORF">CBG26668</name>
    <name evidence="2" type="ORF">CBG_26668</name>
</gene>
<keyword evidence="3" id="KW-1185">Reference proteome</keyword>
<dbReference type="RefSeq" id="XP_045100652.1">
    <property type="nucleotide sequence ID" value="XM_045238481.1"/>
</dbReference>
<feature type="transmembrane region" description="Helical" evidence="1">
    <location>
        <begin position="12"/>
        <end position="32"/>
    </location>
</feature>
<evidence type="ECO:0000313" key="2">
    <source>
        <dbReference type="EMBL" id="CAS01095.1"/>
    </source>
</evidence>
<dbReference type="PANTHER" id="PTHR22751">
    <property type="entry name" value="G-PROTEIN COUPLED RECEPTOR-RELATED"/>
    <property type="match status" value="1"/>
</dbReference>
<dbReference type="Pfam" id="PF10324">
    <property type="entry name" value="7TM_GPCR_Srw"/>
    <property type="match status" value="1"/>
</dbReference>
<dbReference type="HOGENOM" id="CLU_074436_0_0_1"/>
<keyword evidence="1" id="KW-1133">Transmembrane helix</keyword>
<evidence type="ECO:0000313" key="4">
    <source>
        <dbReference type="WormBase" id="CBG26668"/>
    </source>
</evidence>
<feature type="transmembrane region" description="Helical" evidence="1">
    <location>
        <begin position="134"/>
        <end position="156"/>
    </location>
</feature>
<dbReference type="GO" id="GO:0008528">
    <property type="term" value="F:G protein-coupled peptide receptor activity"/>
    <property type="evidence" value="ECO:0007669"/>
    <property type="project" value="InterPro"/>
</dbReference>
<accession>B6IE31</accession>
<dbReference type="PANTHER" id="PTHR22751:SF286">
    <property type="entry name" value="G_PROTEIN_RECEP_F1_2 DOMAIN-CONTAINING PROTEIN"/>
    <property type="match status" value="1"/>
</dbReference>